<proteinExistence type="predicted"/>
<evidence type="ECO:0000313" key="1">
    <source>
        <dbReference type="EMBL" id="TDQ47234.1"/>
    </source>
</evidence>
<comment type="caution">
    <text evidence="1">The sequence shown here is derived from an EMBL/GenBank/DDBJ whole genome shotgun (WGS) entry which is preliminary data.</text>
</comment>
<name>A0A4R6UUR5_9ACTN</name>
<keyword evidence="2" id="KW-1185">Reference proteome</keyword>
<accession>A0A4R6UUR5</accession>
<sequence length="97" mass="10731">MVTHRLLCGSPQLREDRAHTHPGLKAENHIQLLEQAPRVDAAVEAVPETGPAVIQASLEPRASDLHESPTVRERRCLTCETTYPCPTERELGMGEQP</sequence>
<gene>
    <name evidence="1" type="ORF">EV190_12253</name>
</gene>
<protein>
    <submittedName>
        <fullName evidence="1">Uncharacterized protein</fullName>
    </submittedName>
</protein>
<dbReference type="Proteomes" id="UP000295281">
    <property type="component" value="Unassembled WGS sequence"/>
</dbReference>
<dbReference type="EMBL" id="SNYN01000022">
    <property type="protein sequence ID" value="TDQ47234.1"/>
    <property type="molecule type" value="Genomic_DNA"/>
</dbReference>
<organism evidence="1 2">
    <name type="scientific">Actinorugispora endophytica</name>
    <dbReference type="NCBI Taxonomy" id="1605990"/>
    <lineage>
        <taxon>Bacteria</taxon>
        <taxon>Bacillati</taxon>
        <taxon>Actinomycetota</taxon>
        <taxon>Actinomycetes</taxon>
        <taxon>Streptosporangiales</taxon>
        <taxon>Nocardiopsidaceae</taxon>
        <taxon>Actinorugispora</taxon>
    </lineage>
</organism>
<dbReference type="AlphaFoldDB" id="A0A4R6UUR5"/>
<reference evidence="1 2" key="1">
    <citation type="submission" date="2019-03" db="EMBL/GenBank/DDBJ databases">
        <title>Genomic Encyclopedia of Type Strains, Phase IV (KMG-IV): sequencing the most valuable type-strain genomes for metagenomic binning, comparative biology and taxonomic classification.</title>
        <authorList>
            <person name="Goeker M."/>
        </authorList>
    </citation>
    <scope>NUCLEOTIDE SEQUENCE [LARGE SCALE GENOMIC DNA]</scope>
    <source>
        <strain evidence="1 2">DSM 46770</strain>
    </source>
</reference>
<evidence type="ECO:0000313" key="2">
    <source>
        <dbReference type="Proteomes" id="UP000295281"/>
    </source>
</evidence>